<proteinExistence type="inferred from homology"/>
<evidence type="ECO:0000256" key="5">
    <source>
        <dbReference type="RuleBase" id="RU003476"/>
    </source>
</evidence>
<accession>A0A543CX87</accession>
<evidence type="ECO:0000256" key="2">
    <source>
        <dbReference type="ARBA" id="ARBA00005582"/>
    </source>
</evidence>
<dbReference type="PANTHER" id="PTHR43046:SF12">
    <property type="entry name" value="GDP-MANNOSE MANNOSYL HYDROLASE"/>
    <property type="match status" value="1"/>
</dbReference>
<evidence type="ECO:0000256" key="6">
    <source>
        <dbReference type="SAM" id="MobiDB-lite"/>
    </source>
</evidence>
<evidence type="ECO:0000256" key="4">
    <source>
        <dbReference type="ARBA" id="ARBA00022842"/>
    </source>
</evidence>
<evidence type="ECO:0000256" key="3">
    <source>
        <dbReference type="ARBA" id="ARBA00022801"/>
    </source>
</evidence>
<feature type="region of interest" description="Disordered" evidence="6">
    <location>
        <begin position="324"/>
        <end position="351"/>
    </location>
</feature>
<evidence type="ECO:0000313" key="8">
    <source>
        <dbReference type="EMBL" id="TQM01710.1"/>
    </source>
</evidence>
<keyword evidence="4" id="KW-0460">Magnesium</keyword>
<dbReference type="AlphaFoldDB" id="A0A543CX87"/>
<feature type="domain" description="Nudix hydrolase" evidence="7">
    <location>
        <begin position="185"/>
        <end position="316"/>
    </location>
</feature>
<keyword evidence="9" id="KW-1185">Reference proteome</keyword>
<comment type="cofactor">
    <cofactor evidence="1">
        <name>Mg(2+)</name>
        <dbReference type="ChEBI" id="CHEBI:18420"/>
    </cofactor>
</comment>
<comment type="caution">
    <text evidence="8">The sequence shown here is derived from an EMBL/GenBank/DDBJ whole genome shotgun (WGS) entry which is preliminary data.</text>
</comment>
<comment type="similarity">
    <text evidence="2 5">Belongs to the Nudix hydrolase family.</text>
</comment>
<dbReference type="GO" id="GO:0016787">
    <property type="term" value="F:hydrolase activity"/>
    <property type="evidence" value="ECO:0007669"/>
    <property type="project" value="UniProtKB-KW"/>
</dbReference>
<evidence type="ECO:0000256" key="1">
    <source>
        <dbReference type="ARBA" id="ARBA00001946"/>
    </source>
</evidence>
<dbReference type="EMBL" id="VFPA01000009">
    <property type="protein sequence ID" value="TQM01710.1"/>
    <property type="molecule type" value="Genomic_DNA"/>
</dbReference>
<gene>
    <name evidence="8" type="ORF">FB558_8612</name>
</gene>
<dbReference type="InterPro" id="IPR020476">
    <property type="entry name" value="Nudix_hydrolase"/>
</dbReference>
<dbReference type="PROSITE" id="PS00893">
    <property type="entry name" value="NUDIX_BOX"/>
    <property type="match status" value="1"/>
</dbReference>
<sequence>MATTLHVVNETAAARLDATGYTAAVVLRWPHRRGGEAQCLVQLRRVAASGADPNSVVVVASELRDNPRGLGLTADVPGWTGAVLNHVVPRSVGPEQIQWLMRHGWYSTHDPAGPETLTEIEPVWDGHRFVDDLAVHRLLPRVEAQELAVRWRLEPVDVALAALGQPSPRRFGLDGQGDLVAPPLPRRRMAASMLLTDPAGAMLIVKPTYKPGWEIPGGAVEDGESPRVAAVREVAEELGIARTPGALLVIDHVPADRQRTEGLIVVFDGGQIDDPSTLVLAYAELSEYAFVTPDRLGDHLPPLQNRRALAALRARADERTIYLEDGRPVDGEPVEWRDERGAGEPAGAPTK</sequence>
<keyword evidence="3 5" id="KW-0378">Hydrolase</keyword>
<reference evidence="8 9" key="1">
    <citation type="submission" date="2019-06" db="EMBL/GenBank/DDBJ databases">
        <title>Sequencing the genomes of 1000 actinobacteria strains.</title>
        <authorList>
            <person name="Klenk H.-P."/>
        </authorList>
    </citation>
    <scope>NUCLEOTIDE SEQUENCE [LARGE SCALE GENOMIC DNA]</scope>
    <source>
        <strain evidence="8 9">DSM 45301</strain>
    </source>
</reference>
<dbReference type="PANTHER" id="PTHR43046">
    <property type="entry name" value="GDP-MANNOSE MANNOSYL HYDROLASE"/>
    <property type="match status" value="1"/>
</dbReference>
<dbReference type="Proteomes" id="UP000315677">
    <property type="component" value="Unassembled WGS sequence"/>
</dbReference>
<protein>
    <submittedName>
        <fullName evidence="8">ADP-ribose pyrophosphatase YjhB (NUDIX family)</fullName>
    </submittedName>
</protein>
<dbReference type="CDD" id="cd18876">
    <property type="entry name" value="NUDIX_Hydrolase"/>
    <property type="match status" value="1"/>
</dbReference>
<dbReference type="PROSITE" id="PS51462">
    <property type="entry name" value="NUDIX"/>
    <property type="match status" value="1"/>
</dbReference>
<dbReference type="InterPro" id="IPR015797">
    <property type="entry name" value="NUDIX_hydrolase-like_dom_sf"/>
</dbReference>
<evidence type="ECO:0000313" key="9">
    <source>
        <dbReference type="Proteomes" id="UP000315677"/>
    </source>
</evidence>
<name>A0A543CX87_9PSEU</name>
<feature type="compositionally biased region" description="Basic and acidic residues" evidence="6">
    <location>
        <begin position="324"/>
        <end position="342"/>
    </location>
</feature>
<dbReference type="Pfam" id="PF00293">
    <property type="entry name" value="NUDIX"/>
    <property type="match status" value="1"/>
</dbReference>
<organism evidence="8 9">
    <name type="scientific">Pseudonocardia kunmingensis</name>
    <dbReference type="NCBI Taxonomy" id="630975"/>
    <lineage>
        <taxon>Bacteria</taxon>
        <taxon>Bacillati</taxon>
        <taxon>Actinomycetota</taxon>
        <taxon>Actinomycetes</taxon>
        <taxon>Pseudonocardiales</taxon>
        <taxon>Pseudonocardiaceae</taxon>
        <taxon>Pseudonocardia</taxon>
    </lineage>
</organism>
<evidence type="ECO:0000259" key="7">
    <source>
        <dbReference type="PROSITE" id="PS51462"/>
    </source>
</evidence>
<dbReference type="InterPro" id="IPR000086">
    <property type="entry name" value="NUDIX_hydrolase_dom"/>
</dbReference>
<dbReference type="PRINTS" id="PR00502">
    <property type="entry name" value="NUDIXFAMILY"/>
</dbReference>
<dbReference type="SUPFAM" id="SSF55811">
    <property type="entry name" value="Nudix"/>
    <property type="match status" value="1"/>
</dbReference>
<dbReference type="Gene3D" id="3.90.79.10">
    <property type="entry name" value="Nucleoside Triphosphate Pyrophosphohydrolase"/>
    <property type="match status" value="1"/>
</dbReference>
<dbReference type="InterPro" id="IPR020084">
    <property type="entry name" value="NUDIX_hydrolase_CS"/>
</dbReference>